<evidence type="ECO:0000256" key="3">
    <source>
        <dbReference type="ARBA" id="ARBA00022692"/>
    </source>
</evidence>
<keyword evidence="2" id="KW-1003">Cell membrane</keyword>
<evidence type="ECO:0000256" key="6">
    <source>
        <dbReference type="SAM" id="Phobius"/>
    </source>
</evidence>
<feature type="transmembrane region" description="Helical" evidence="6">
    <location>
        <begin position="35"/>
        <end position="58"/>
    </location>
</feature>
<dbReference type="Proteomes" id="UP000295515">
    <property type="component" value="Unassembled WGS sequence"/>
</dbReference>
<dbReference type="PANTHER" id="PTHR33885">
    <property type="entry name" value="PHAGE SHOCK PROTEIN C"/>
    <property type="match status" value="1"/>
</dbReference>
<evidence type="ECO:0000259" key="7">
    <source>
        <dbReference type="Pfam" id="PF04024"/>
    </source>
</evidence>
<protein>
    <submittedName>
        <fullName evidence="8">Phage shock protein C (PspC) family protein</fullName>
    </submittedName>
</protein>
<dbReference type="InterPro" id="IPR007168">
    <property type="entry name" value="Phageshock_PspC_N"/>
</dbReference>
<comment type="subcellular location">
    <subcellularLocation>
        <location evidence="1">Cell membrane</location>
        <topology evidence="1">Single-pass membrane protein</topology>
    </subcellularLocation>
</comment>
<comment type="caution">
    <text evidence="8">The sequence shown here is derived from an EMBL/GenBank/DDBJ whole genome shotgun (WGS) entry which is preliminary data.</text>
</comment>
<dbReference type="PANTHER" id="PTHR33885:SF3">
    <property type="entry name" value="PHAGE SHOCK PROTEIN C"/>
    <property type="match status" value="1"/>
</dbReference>
<sequence>MNSKRLYRSRRDVMICGVCGGIAEYFDIDPTIVRLIAVVLIFGWGSGLLAYLVGAIIIPKNPYQ</sequence>
<proteinExistence type="predicted"/>
<keyword evidence="4 6" id="KW-1133">Transmembrane helix</keyword>
<dbReference type="EMBL" id="SMCQ01000003">
    <property type="protein sequence ID" value="TCW01622.1"/>
    <property type="molecule type" value="Genomic_DNA"/>
</dbReference>
<organism evidence="8 9">
    <name type="scientific">Longibaculum muris</name>
    <dbReference type="NCBI Taxonomy" id="1796628"/>
    <lineage>
        <taxon>Bacteria</taxon>
        <taxon>Bacillati</taxon>
        <taxon>Bacillota</taxon>
        <taxon>Erysipelotrichia</taxon>
        <taxon>Erysipelotrichales</taxon>
        <taxon>Coprobacillaceae</taxon>
        <taxon>Longibaculum</taxon>
    </lineage>
</organism>
<evidence type="ECO:0000256" key="5">
    <source>
        <dbReference type="ARBA" id="ARBA00023136"/>
    </source>
</evidence>
<dbReference type="GO" id="GO:0005886">
    <property type="term" value="C:plasma membrane"/>
    <property type="evidence" value="ECO:0007669"/>
    <property type="project" value="UniProtKB-SubCell"/>
</dbReference>
<dbReference type="AlphaFoldDB" id="A0A4V2W5T4"/>
<feature type="domain" description="Phage shock protein PspC N-terminal" evidence="7">
    <location>
        <begin position="4"/>
        <end position="60"/>
    </location>
</feature>
<keyword evidence="3 6" id="KW-0812">Transmembrane</keyword>
<evidence type="ECO:0000256" key="1">
    <source>
        <dbReference type="ARBA" id="ARBA00004162"/>
    </source>
</evidence>
<gene>
    <name evidence="8" type="ORF">EDD60_10377</name>
</gene>
<accession>A0A4V2W5T4</accession>
<reference evidence="8 9" key="1">
    <citation type="submission" date="2019-03" db="EMBL/GenBank/DDBJ databases">
        <title>Genomic Encyclopedia of Type Strains, Phase IV (KMG-IV): sequencing the most valuable type-strain genomes for metagenomic binning, comparative biology and taxonomic classification.</title>
        <authorList>
            <person name="Goeker M."/>
        </authorList>
    </citation>
    <scope>NUCLEOTIDE SEQUENCE [LARGE SCALE GENOMIC DNA]</scope>
    <source>
        <strain evidence="8 9">DSM 29487</strain>
    </source>
</reference>
<name>A0A4V2W5T4_9FIRM</name>
<evidence type="ECO:0000313" key="9">
    <source>
        <dbReference type="Proteomes" id="UP000295515"/>
    </source>
</evidence>
<dbReference type="RefSeq" id="WP_066448927.1">
    <property type="nucleotide sequence ID" value="NZ_CAUWFI010000004.1"/>
</dbReference>
<keyword evidence="9" id="KW-1185">Reference proteome</keyword>
<keyword evidence="5 6" id="KW-0472">Membrane</keyword>
<evidence type="ECO:0000256" key="4">
    <source>
        <dbReference type="ARBA" id="ARBA00022989"/>
    </source>
</evidence>
<dbReference type="InterPro" id="IPR052027">
    <property type="entry name" value="PspC"/>
</dbReference>
<dbReference type="Pfam" id="PF04024">
    <property type="entry name" value="PspC"/>
    <property type="match status" value="1"/>
</dbReference>
<evidence type="ECO:0000256" key="2">
    <source>
        <dbReference type="ARBA" id="ARBA00022475"/>
    </source>
</evidence>
<evidence type="ECO:0000313" key="8">
    <source>
        <dbReference type="EMBL" id="TCW01622.1"/>
    </source>
</evidence>
<dbReference type="GeneID" id="98914562"/>